<evidence type="ECO:0000313" key="2">
    <source>
        <dbReference type="EMBL" id="WWX25999.1"/>
    </source>
</evidence>
<keyword evidence="2" id="KW-0540">Nuclease</keyword>
<dbReference type="SUPFAM" id="SSF52980">
    <property type="entry name" value="Restriction endonuclease-like"/>
    <property type="match status" value="1"/>
</dbReference>
<keyword evidence="2" id="KW-0378">Hydrolase</keyword>
<keyword evidence="2" id="KW-0255">Endonuclease</keyword>
<protein>
    <submittedName>
        <fullName evidence="2">PmeII family type II restriction endonuclease</fullName>
    </submittedName>
</protein>
<accession>A0ABZ2J8Q6</accession>
<evidence type="ECO:0000313" key="3">
    <source>
        <dbReference type="Proteomes" id="UP001375370"/>
    </source>
</evidence>
<organism evidence="2 3">
    <name type="scientific">Candidatus Dehalogenimonas loeffleri</name>
    <dbReference type="NCBI Taxonomy" id="3127115"/>
    <lineage>
        <taxon>Bacteria</taxon>
        <taxon>Bacillati</taxon>
        <taxon>Chloroflexota</taxon>
        <taxon>Dehalococcoidia</taxon>
        <taxon>Dehalococcoidales</taxon>
        <taxon>Dehalococcoidaceae</taxon>
        <taxon>Dehalogenimonas</taxon>
    </lineage>
</organism>
<dbReference type="CDD" id="cd22345">
    <property type="entry name" value="PDDEXK_nuclease"/>
    <property type="match status" value="1"/>
</dbReference>
<keyword evidence="3" id="KW-1185">Reference proteome</keyword>
<dbReference type="RefSeq" id="WP_338738724.1">
    <property type="nucleotide sequence ID" value="NZ_CP146612.1"/>
</dbReference>
<dbReference type="Pfam" id="PF14511">
    <property type="entry name" value="RE_EcoO109I"/>
    <property type="match status" value="1"/>
</dbReference>
<dbReference type="Proteomes" id="UP001375370">
    <property type="component" value="Chromosome"/>
</dbReference>
<sequence length="246" mass="27873">MAEINALAIVDVTAYIENNIGTFHQNRLQSIRKLKLGNILKRKNPYLFKAKNVLLAQDLVKILLDAYLSSQEEAIFGRFLEGLAIYINGAVFSGKKSGAEGVDLEFEKDGIWYIVAIKSGPNWGNSSQIRKMKDDFTRTKRILRTTDAPNNIVAVNGCAYGKETKPDKGEYYKYCGQAFWEFISGDPDLYTKLIKPLGHKAKEKNHEFAEEYAGVVNRFTAEFQKDFCADDGKIDWECLVRFNSSK</sequence>
<name>A0ABZ2J8Q6_9CHLR</name>
<dbReference type="InterPro" id="IPR011335">
    <property type="entry name" value="Restrct_endonuc-II-like"/>
</dbReference>
<reference evidence="2 3" key="1">
    <citation type="submission" date="2024-03" db="EMBL/GenBank/DDBJ databases">
        <title>A Dehalogenimonas Isolated from Estuarine Sediments Dihaloeliminates Chlorinated Alkanes.</title>
        <authorList>
            <person name="Yang Y."/>
            <person name="Wang H."/>
        </authorList>
    </citation>
    <scope>NUCLEOTIDE SEQUENCE [LARGE SCALE GENOMIC DNA]</scope>
    <source>
        <strain evidence="2 3">W</strain>
    </source>
</reference>
<dbReference type="InterPro" id="IPR032793">
    <property type="entry name" value="RE_EcoO109IR"/>
</dbReference>
<proteinExistence type="predicted"/>
<feature type="domain" description="Type II restriction endonuclease EcoO109IR" evidence="1">
    <location>
        <begin position="11"/>
        <end position="205"/>
    </location>
</feature>
<gene>
    <name evidence="2" type="ORF">V8247_03285</name>
</gene>
<dbReference type="GO" id="GO:0004519">
    <property type="term" value="F:endonuclease activity"/>
    <property type="evidence" value="ECO:0007669"/>
    <property type="project" value="UniProtKB-KW"/>
</dbReference>
<evidence type="ECO:0000259" key="1">
    <source>
        <dbReference type="Pfam" id="PF14511"/>
    </source>
</evidence>
<dbReference type="EMBL" id="CP146612">
    <property type="protein sequence ID" value="WWX25999.1"/>
    <property type="molecule type" value="Genomic_DNA"/>
</dbReference>